<dbReference type="InterPro" id="IPR022572">
    <property type="entry name" value="DNA_rep/recomb_RecO_N"/>
</dbReference>
<evidence type="ECO:0000313" key="2">
    <source>
        <dbReference type="Proteomes" id="UP000194309"/>
    </source>
</evidence>
<name>A0A1X9STF6_9BACT</name>
<dbReference type="EMBL" id="CP018788">
    <property type="protein sequence ID" value="ARQ99526.1"/>
    <property type="molecule type" value="Genomic_DNA"/>
</dbReference>
<sequence length="204" mass="23978">MQGYILKVQKVRDEDCIVTILSPHKQIKCYRFYGARHPIITQGFKLDFELVESKSFLPHLRSTMHLGFSWLIERERLLVWQNFMRLMADHLRDVQESDEFYFEILEMCAKKFHRQNPIRVVLESYAMILKFEGRLHIDTSCFICDGKLNEQVGLGRAFLLAHPECIGKNPLNYDSVIKFLSTASTAHLNDTQIKELYFILLEGF</sequence>
<evidence type="ECO:0000313" key="1">
    <source>
        <dbReference type="EMBL" id="ARQ99526.1"/>
    </source>
</evidence>
<protein>
    <submittedName>
        <fullName evidence="1">RecO family recombination protein</fullName>
    </submittedName>
</protein>
<reference evidence="1 2" key="1">
    <citation type="journal article" date="2017" name="Genome Biol. Evol.">
        <title>Comparative Genomic Analysis Identifies a Campylobacter Clade Deficient in Selenium Metabolism.</title>
        <authorList>
            <person name="Miller W.G."/>
            <person name="Yee E."/>
            <person name="Lopes B.S."/>
            <person name="Chapman M.H."/>
            <person name="Huynh S."/>
            <person name="Bono J.L."/>
            <person name="Parker C.T."/>
            <person name="Strachan N.J.C."/>
            <person name="Forbes K.J."/>
        </authorList>
    </citation>
    <scope>NUCLEOTIDE SEQUENCE [LARGE SCALE GENOMIC DNA]</scope>
    <source>
        <strain evidence="1 2">NCTC 13003</strain>
    </source>
</reference>
<accession>A0A381DAQ2</accession>
<keyword evidence="2" id="KW-1185">Reference proteome</keyword>
<dbReference type="OrthoDB" id="5338768at2"/>
<gene>
    <name evidence="1" type="ORF">CIGN_1267</name>
</gene>
<dbReference type="Proteomes" id="UP000194309">
    <property type="component" value="Chromosome"/>
</dbReference>
<dbReference type="STRING" id="1660064.CIGN_1267"/>
<dbReference type="NCBIfam" id="NF010483">
    <property type="entry name" value="PRK13908.1"/>
    <property type="match status" value="1"/>
</dbReference>
<dbReference type="AlphaFoldDB" id="A0A1X9STF6"/>
<dbReference type="KEGG" id="cdev:CIGN_1267"/>
<accession>A0A1X9STF6</accession>
<proteinExistence type="predicted"/>
<organism evidence="1 2">
    <name type="scientific">Campylobacter devanensis</name>
    <dbReference type="NCBI Taxonomy" id="3161138"/>
    <lineage>
        <taxon>Bacteria</taxon>
        <taxon>Pseudomonadati</taxon>
        <taxon>Campylobacterota</taxon>
        <taxon>Epsilonproteobacteria</taxon>
        <taxon>Campylobacterales</taxon>
        <taxon>Campylobacteraceae</taxon>
        <taxon>Campylobacter</taxon>
    </lineage>
</organism>
<dbReference type="Pfam" id="PF13114">
    <property type="entry name" value="RecO_N_2"/>
    <property type="match status" value="1"/>
</dbReference>